<feature type="transmembrane region" description="Helical" evidence="9">
    <location>
        <begin position="193"/>
        <end position="213"/>
    </location>
</feature>
<keyword evidence="8 9" id="KW-0472">Membrane</keyword>
<evidence type="ECO:0000313" key="13">
    <source>
        <dbReference type="Proteomes" id="UP000824250"/>
    </source>
</evidence>
<dbReference type="InterPro" id="IPR036097">
    <property type="entry name" value="HisK_dim/P_sf"/>
</dbReference>
<dbReference type="InterPro" id="IPR005467">
    <property type="entry name" value="His_kinase_dom"/>
</dbReference>
<dbReference type="CDD" id="cd00075">
    <property type="entry name" value="HATPase"/>
    <property type="match status" value="1"/>
</dbReference>
<dbReference type="SMART" id="SM00387">
    <property type="entry name" value="HATPase_c"/>
    <property type="match status" value="1"/>
</dbReference>
<feature type="domain" description="HAMP" evidence="11">
    <location>
        <begin position="211"/>
        <end position="263"/>
    </location>
</feature>
<dbReference type="EC" id="2.7.13.3" evidence="3"/>
<organism evidence="12 13">
    <name type="scientific">Candidatus Copromonas faecavium</name>
    <name type="common">nom. illeg.</name>
    <dbReference type="NCBI Taxonomy" id="2840740"/>
    <lineage>
        <taxon>Bacteria</taxon>
        <taxon>Bacillati</taxon>
        <taxon>Bacillota</taxon>
        <taxon>Clostridia</taxon>
        <taxon>Lachnospirales</taxon>
        <taxon>Lachnospiraceae</taxon>
        <taxon>Candidatus Copromonas (nom. illeg.)</taxon>
    </lineage>
</organism>
<dbReference type="PROSITE" id="PS50885">
    <property type="entry name" value="HAMP"/>
    <property type="match status" value="1"/>
</dbReference>
<evidence type="ECO:0000256" key="6">
    <source>
        <dbReference type="ARBA" id="ARBA00022777"/>
    </source>
</evidence>
<dbReference type="Proteomes" id="UP000824250">
    <property type="component" value="Unassembled WGS sequence"/>
</dbReference>
<dbReference type="Gene3D" id="1.10.287.130">
    <property type="match status" value="1"/>
</dbReference>
<dbReference type="SUPFAM" id="SSF47384">
    <property type="entry name" value="Homodimeric domain of signal transducing histidine kinase"/>
    <property type="match status" value="1"/>
</dbReference>
<keyword evidence="9" id="KW-1133">Transmembrane helix</keyword>
<evidence type="ECO:0000256" key="7">
    <source>
        <dbReference type="ARBA" id="ARBA00023012"/>
    </source>
</evidence>
<evidence type="ECO:0000256" key="4">
    <source>
        <dbReference type="ARBA" id="ARBA00022553"/>
    </source>
</evidence>
<dbReference type="GO" id="GO:0000155">
    <property type="term" value="F:phosphorelay sensor kinase activity"/>
    <property type="evidence" value="ECO:0007669"/>
    <property type="project" value="InterPro"/>
</dbReference>
<sequence>MKKIREQLRSIYEKHTPSIKLPMVVIAIVFCMIPLMIQGRVLSSSSRQAQIDRRIIDVQNQCQILSNRMSRNGYLTNSVVDNGSIDSELSTLADLFNGRILIVNSGFRIVKDTFSLSEGKICISEEIIRCFQGENTNRYDTRRHYFILAIPIPEYVQAADGMTAGKTAGVMLVTASTESMFELEESLNERASLFQLMAFVVLAILIFTVVNVLMRPFESLVASVGHVTEGNLDEDIEEDTYRETKEISGIINKTLEKLKALEQSRQEFVSNVSHELKTPITSIRVLADSLMGMEDAPKELYQEFMQDISDEIDRESKIIDDLLNLVKMDKASPESNFAPVQINGLVEMILKRLRPIARKRNIELIFESMREVTADVDEVKFSLAVNNLVENAVKYNKEDGWVRVTLDADHKFFYLKVADSGIGIPKELTERVFERFYRVDKARSRETGGTGLGLAITKSVVLLHHGAIRVESQEGEGTTFTVRIPLIYIP</sequence>
<dbReference type="PANTHER" id="PTHR45453:SF1">
    <property type="entry name" value="PHOSPHATE REGULON SENSOR PROTEIN PHOR"/>
    <property type="match status" value="1"/>
</dbReference>
<dbReference type="Gene3D" id="3.30.565.10">
    <property type="entry name" value="Histidine kinase-like ATPase, C-terminal domain"/>
    <property type="match status" value="1"/>
</dbReference>
<dbReference type="GO" id="GO:0004721">
    <property type="term" value="F:phosphoprotein phosphatase activity"/>
    <property type="evidence" value="ECO:0007669"/>
    <property type="project" value="TreeGrafter"/>
</dbReference>
<evidence type="ECO:0000256" key="2">
    <source>
        <dbReference type="ARBA" id="ARBA00004370"/>
    </source>
</evidence>
<dbReference type="FunFam" id="3.30.565.10:FF:000006">
    <property type="entry name" value="Sensor histidine kinase WalK"/>
    <property type="match status" value="1"/>
</dbReference>
<protein>
    <recommendedName>
        <fullName evidence="3">histidine kinase</fullName>
        <ecNumber evidence="3">2.7.13.3</ecNumber>
    </recommendedName>
</protein>
<dbReference type="CDD" id="cd00082">
    <property type="entry name" value="HisKA"/>
    <property type="match status" value="1"/>
</dbReference>
<evidence type="ECO:0000256" key="9">
    <source>
        <dbReference type="SAM" id="Phobius"/>
    </source>
</evidence>
<comment type="caution">
    <text evidence="12">The sequence shown here is derived from an EMBL/GenBank/DDBJ whole genome shotgun (WGS) entry which is preliminary data.</text>
</comment>
<feature type="transmembrane region" description="Helical" evidence="9">
    <location>
        <begin position="21"/>
        <end position="37"/>
    </location>
</feature>
<dbReference type="Pfam" id="PF02518">
    <property type="entry name" value="HATPase_c"/>
    <property type="match status" value="1"/>
</dbReference>
<dbReference type="InterPro" id="IPR003594">
    <property type="entry name" value="HATPase_dom"/>
</dbReference>
<evidence type="ECO:0000256" key="1">
    <source>
        <dbReference type="ARBA" id="ARBA00000085"/>
    </source>
</evidence>
<dbReference type="GO" id="GO:0005886">
    <property type="term" value="C:plasma membrane"/>
    <property type="evidence" value="ECO:0007669"/>
    <property type="project" value="TreeGrafter"/>
</dbReference>
<dbReference type="SMART" id="SM00388">
    <property type="entry name" value="HisKA"/>
    <property type="match status" value="1"/>
</dbReference>
<proteinExistence type="predicted"/>
<dbReference type="Pfam" id="PF00512">
    <property type="entry name" value="HisKA"/>
    <property type="match status" value="1"/>
</dbReference>
<dbReference type="InterPro" id="IPR003661">
    <property type="entry name" value="HisK_dim/P_dom"/>
</dbReference>
<dbReference type="AlphaFoldDB" id="A0A9D1A625"/>
<evidence type="ECO:0000259" key="11">
    <source>
        <dbReference type="PROSITE" id="PS50885"/>
    </source>
</evidence>
<dbReference type="InterPro" id="IPR050351">
    <property type="entry name" value="BphY/WalK/GraS-like"/>
</dbReference>
<reference evidence="12" key="1">
    <citation type="submission" date="2020-10" db="EMBL/GenBank/DDBJ databases">
        <authorList>
            <person name="Gilroy R."/>
        </authorList>
    </citation>
    <scope>NUCLEOTIDE SEQUENCE</scope>
    <source>
        <strain evidence="12">CHK180-2868</strain>
    </source>
</reference>
<dbReference type="PANTHER" id="PTHR45453">
    <property type="entry name" value="PHOSPHATE REGULON SENSOR PROTEIN PHOR"/>
    <property type="match status" value="1"/>
</dbReference>
<gene>
    <name evidence="12" type="ORF">IAB28_10795</name>
</gene>
<keyword evidence="7" id="KW-0902">Two-component regulatory system</keyword>
<dbReference type="Gene3D" id="6.10.340.10">
    <property type="match status" value="1"/>
</dbReference>
<reference evidence="12" key="2">
    <citation type="journal article" date="2021" name="PeerJ">
        <title>Extensive microbial diversity within the chicken gut microbiome revealed by metagenomics and culture.</title>
        <authorList>
            <person name="Gilroy R."/>
            <person name="Ravi A."/>
            <person name="Getino M."/>
            <person name="Pursley I."/>
            <person name="Horton D.L."/>
            <person name="Alikhan N.F."/>
            <person name="Baker D."/>
            <person name="Gharbi K."/>
            <person name="Hall N."/>
            <person name="Watson M."/>
            <person name="Adriaenssens E.M."/>
            <person name="Foster-Nyarko E."/>
            <person name="Jarju S."/>
            <person name="Secka A."/>
            <person name="Antonio M."/>
            <person name="Oren A."/>
            <person name="Chaudhuri R.R."/>
            <person name="La Ragione R."/>
            <person name="Hildebrand F."/>
            <person name="Pallen M.J."/>
        </authorList>
    </citation>
    <scope>NUCLEOTIDE SEQUENCE</scope>
    <source>
        <strain evidence="12">CHK180-2868</strain>
    </source>
</reference>
<feature type="domain" description="Histidine kinase" evidence="10">
    <location>
        <begin position="271"/>
        <end position="488"/>
    </location>
</feature>
<keyword evidence="4" id="KW-0597">Phosphoprotein</keyword>
<dbReference type="PROSITE" id="PS50109">
    <property type="entry name" value="HIS_KIN"/>
    <property type="match status" value="1"/>
</dbReference>
<dbReference type="InterPro" id="IPR036890">
    <property type="entry name" value="HATPase_C_sf"/>
</dbReference>
<comment type="catalytic activity">
    <reaction evidence="1">
        <text>ATP + protein L-histidine = ADP + protein N-phospho-L-histidine.</text>
        <dbReference type="EC" id="2.7.13.3"/>
    </reaction>
</comment>
<evidence type="ECO:0000256" key="5">
    <source>
        <dbReference type="ARBA" id="ARBA00022679"/>
    </source>
</evidence>
<dbReference type="GO" id="GO:0016036">
    <property type="term" value="P:cellular response to phosphate starvation"/>
    <property type="evidence" value="ECO:0007669"/>
    <property type="project" value="TreeGrafter"/>
</dbReference>
<evidence type="ECO:0000256" key="8">
    <source>
        <dbReference type="ARBA" id="ARBA00023136"/>
    </source>
</evidence>
<keyword evidence="6 12" id="KW-0418">Kinase</keyword>
<dbReference type="PRINTS" id="PR00344">
    <property type="entry name" value="BCTRLSENSOR"/>
</dbReference>
<comment type="subcellular location">
    <subcellularLocation>
        <location evidence="2">Membrane</location>
    </subcellularLocation>
</comment>
<keyword evidence="5" id="KW-0808">Transferase</keyword>
<dbReference type="FunFam" id="1.10.287.130:FF:000001">
    <property type="entry name" value="Two-component sensor histidine kinase"/>
    <property type="match status" value="1"/>
</dbReference>
<dbReference type="EMBL" id="DVGC01000061">
    <property type="protein sequence ID" value="HIR06431.1"/>
    <property type="molecule type" value="Genomic_DNA"/>
</dbReference>
<dbReference type="InterPro" id="IPR003660">
    <property type="entry name" value="HAMP_dom"/>
</dbReference>
<dbReference type="InterPro" id="IPR004358">
    <property type="entry name" value="Sig_transdc_His_kin-like_C"/>
</dbReference>
<evidence type="ECO:0000256" key="3">
    <source>
        <dbReference type="ARBA" id="ARBA00012438"/>
    </source>
</evidence>
<evidence type="ECO:0000313" key="12">
    <source>
        <dbReference type="EMBL" id="HIR06431.1"/>
    </source>
</evidence>
<keyword evidence="9" id="KW-0812">Transmembrane</keyword>
<evidence type="ECO:0000259" key="10">
    <source>
        <dbReference type="PROSITE" id="PS50109"/>
    </source>
</evidence>
<name>A0A9D1A625_9FIRM</name>
<accession>A0A9D1A625</accession>
<dbReference type="SUPFAM" id="SSF55874">
    <property type="entry name" value="ATPase domain of HSP90 chaperone/DNA topoisomerase II/histidine kinase"/>
    <property type="match status" value="1"/>
</dbReference>